<keyword evidence="1" id="KW-0472">Membrane</keyword>
<protein>
    <recommendedName>
        <fullName evidence="2">YcxB-like C-terminal domain-containing protein</fullName>
    </recommendedName>
</protein>
<organism evidence="3 4">
    <name type="scientific">Flavobacterium johnsoniae</name>
    <name type="common">Cytophaga johnsonae</name>
    <dbReference type="NCBI Taxonomy" id="986"/>
    <lineage>
        <taxon>Bacteria</taxon>
        <taxon>Pseudomonadati</taxon>
        <taxon>Bacteroidota</taxon>
        <taxon>Flavobacteriia</taxon>
        <taxon>Flavobacteriales</taxon>
        <taxon>Flavobacteriaceae</taxon>
        <taxon>Flavobacterium</taxon>
    </lineage>
</organism>
<accession>A0A1M5GZ04</accession>
<dbReference type="RefSeq" id="WP_073408114.1">
    <property type="nucleotide sequence ID" value="NZ_FQWH01000001.1"/>
</dbReference>
<dbReference type="EMBL" id="FQWH01000001">
    <property type="protein sequence ID" value="SHG08855.1"/>
    <property type="molecule type" value="Genomic_DNA"/>
</dbReference>
<evidence type="ECO:0000313" key="3">
    <source>
        <dbReference type="EMBL" id="SHG08855.1"/>
    </source>
</evidence>
<dbReference type="InterPro" id="IPR025588">
    <property type="entry name" value="YcxB-like_C"/>
</dbReference>
<dbReference type="Pfam" id="PF14317">
    <property type="entry name" value="YcxB"/>
    <property type="match status" value="1"/>
</dbReference>
<evidence type="ECO:0000259" key="2">
    <source>
        <dbReference type="Pfam" id="PF14317"/>
    </source>
</evidence>
<feature type="domain" description="YcxB-like C-terminal" evidence="2">
    <location>
        <begin position="112"/>
        <end position="158"/>
    </location>
</feature>
<gene>
    <name evidence="3" type="ORF">SAMN05444388_101623</name>
</gene>
<reference evidence="3 4" key="1">
    <citation type="submission" date="2016-11" db="EMBL/GenBank/DDBJ databases">
        <authorList>
            <person name="Jaros S."/>
            <person name="Januszkiewicz K."/>
            <person name="Wedrychowicz H."/>
        </authorList>
    </citation>
    <scope>NUCLEOTIDE SEQUENCE [LARGE SCALE GENOMIC DNA]</scope>
    <source>
        <strain evidence="3 4">DSM 6792</strain>
    </source>
</reference>
<keyword evidence="1" id="KW-0812">Transmembrane</keyword>
<feature type="transmembrane region" description="Helical" evidence="1">
    <location>
        <begin position="58"/>
        <end position="79"/>
    </location>
</feature>
<sequence length="182" mass="21624">MELKYTLTENDYLQQQLYLASKSKLIKKQRIKSRLLVLIILLVIGFLFYMAQNIFLTYYFGGSGVICFFLYPIYLKFYYQRHYRKYIKENFKNRIGIISTLLFKEDVLEAYSENIGSSEVKFSAFENISEIKDYFFIALKTGVSIMIPKSEIINIEAVRSELKMITEKIGINFISELNWKWK</sequence>
<dbReference type="AlphaFoldDB" id="A0A1M5GZ04"/>
<keyword evidence="1" id="KW-1133">Transmembrane helix</keyword>
<name>A0A1M5GZ04_FLAJO</name>
<proteinExistence type="predicted"/>
<dbReference type="Proteomes" id="UP000184112">
    <property type="component" value="Unassembled WGS sequence"/>
</dbReference>
<evidence type="ECO:0000256" key="1">
    <source>
        <dbReference type="SAM" id="Phobius"/>
    </source>
</evidence>
<feature type="transmembrane region" description="Helical" evidence="1">
    <location>
        <begin position="35"/>
        <end position="52"/>
    </location>
</feature>
<evidence type="ECO:0000313" key="4">
    <source>
        <dbReference type="Proteomes" id="UP000184112"/>
    </source>
</evidence>